<dbReference type="Gene3D" id="3.50.50.60">
    <property type="entry name" value="FAD/NAD(P)-binding domain"/>
    <property type="match status" value="1"/>
</dbReference>
<dbReference type="Proteomes" id="UP000831782">
    <property type="component" value="Chromosome"/>
</dbReference>
<keyword evidence="1" id="KW-1133">Transmembrane helix</keyword>
<feature type="transmembrane region" description="Helical" evidence="1">
    <location>
        <begin position="323"/>
        <end position="347"/>
    </location>
</feature>
<keyword evidence="1" id="KW-0812">Transmembrane</keyword>
<dbReference type="InterPro" id="IPR036188">
    <property type="entry name" value="FAD/NAD-bd_sf"/>
</dbReference>
<keyword evidence="3" id="KW-1185">Reference proteome</keyword>
<name>A0ABY4EXX7_9BACI</name>
<sequence>MVSSWCLEAKMCGYTTVLQTRPHIEWHIEQYIKQIPNVTIHYNQSVRNFLYSEKQNRMDGVEILHHDKSTSTLTADLIVDASGASSLTANWLQKNNKAVPAEKIDLGLTYVSIFFHLPDRIRDWQIKLVYPNPPGEKIGGTISKVERDRYIVTMIGYLNQINTKEVIKDEQAFLALSQKLPKQDIYHEIKEGAALSETTVFRVPSIIWRRFDQVNDLPNNLLVIGDTVCRIDPVFGQGMSIAVMEGLLLQKQLQRDKQCTVHTIRKFHRKASKLIAPIWNTVKIEDFRYPSIAGTQSRMLRFQQWYVKNIYLLSSQDKKVYNAFIQVMNLIQPVTILFHPAIIFKVLKREAKKKCKR</sequence>
<evidence type="ECO:0000313" key="3">
    <source>
        <dbReference type="Proteomes" id="UP000831782"/>
    </source>
</evidence>
<organism evidence="2 3">
    <name type="scientific">Gracilibacillus caseinilyticus</name>
    <dbReference type="NCBI Taxonomy" id="2932256"/>
    <lineage>
        <taxon>Bacteria</taxon>
        <taxon>Bacillati</taxon>
        <taxon>Bacillota</taxon>
        <taxon>Bacilli</taxon>
        <taxon>Bacillales</taxon>
        <taxon>Bacillaceae</taxon>
        <taxon>Gracilibacillus</taxon>
    </lineage>
</organism>
<proteinExistence type="predicted"/>
<dbReference type="RefSeq" id="WP_244719708.1">
    <property type="nucleotide sequence ID" value="NZ_CP095072.1"/>
</dbReference>
<accession>A0ABY4EXX7</accession>
<evidence type="ECO:0000256" key="1">
    <source>
        <dbReference type="SAM" id="Phobius"/>
    </source>
</evidence>
<protein>
    <submittedName>
        <fullName evidence="2">Glutamate synthase subunit beta</fullName>
    </submittedName>
</protein>
<evidence type="ECO:0000313" key="2">
    <source>
        <dbReference type="EMBL" id="UOQ48732.1"/>
    </source>
</evidence>
<keyword evidence="1" id="KW-0472">Membrane</keyword>
<dbReference type="SUPFAM" id="SSF51905">
    <property type="entry name" value="FAD/NAD(P)-binding domain"/>
    <property type="match status" value="1"/>
</dbReference>
<gene>
    <name evidence="2" type="ORF">MUN88_00790</name>
</gene>
<reference evidence="2 3" key="1">
    <citation type="submission" date="2022-04" db="EMBL/GenBank/DDBJ databases">
        <title>Gracilibacillus sp. isolated from saltern.</title>
        <authorList>
            <person name="Won M."/>
            <person name="Lee C.-M."/>
            <person name="Woen H.-Y."/>
            <person name="Kwon S.-W."/>
        </authorList>
    </citation>
    <scope>NUCLEOTIDE SEQUENCE [LARGE SCALE GENOMIC DNA]</scope>
    <source>
        <strain evidence="2 3">SSWR10-1</strain>
    </source>
</reference>
<dbReference type="EMBL" id="CP095072">
    <property type="protein sequence ID" value="UOQ48732.1"/>
    <property type="molecule type" value="Genomic_DNA"/>
</dbReference>